<dbReference type="RefSeq" id="WP_185693088.1">
    <property type="nucleotide sequence ID" value="NZ_JACHVA010000089.1"/>
</dbReference>
<feature type="transmembrane region" description="Helical" evidence="7">
    <location>
        <begin position="41"/>
        <end position="62"/>
    </location>
</feature>
<dbReference type="PANTHER" id="PTHR30477:SF13">
    <property type="entry name" value="IRON TRANSPORT SYSTEM MEMBRANE PROTEIN HI_0360-RELATED"/>
    <property type="match status" value="1"/>
</dbReference>
<evidence type="ECO:0000313" key="8">
    <source>
        <dbReference type="EMBL" id="MBC2602402.1"/>
    </source>
</evidence>
<organism evidence="8 9">
    <name type="scientific">Puniceicoccus vermicola</name>
    <dbReference type="NCBI Taxonomy" id="388746"/>
    <lineage>
        <taxon>Bacteria</taxon>
        <taxon>Pseudomonadati</taxon>
        <taxon>Verrucomicrobiota</taxon>
        <taxon>Opitutia</taxon>
        <taxon>Puniceicoccales</taxon>
        <taxon>Puniceicoccaceae</taxon>
        <taxon>Puniceicoccus</taxon>
    </lineage>
</organism>
<dbReference type="InterPro" id="IPR037294">
    <property type="entry name" value="ABC_BtuC-like"/>
</dbReference>
<evidence type="ECO:0000256" key="7">
    <source>
        <dbReference type="SAM" id="Phobius"/>
    </source>
</evidence>
<protein>
    <submittedName>
        <fullName evidence="8">Metal ABC transporter permease</fullName>
    </submittedName>
</protein>
<evidence type="ECO:0000256" key="5">
    <source>
        <dbReference type="ARBA" id="ARBA00023136"/>
    </source>
</evidence>
<dbReference type="InterPro" id="IPR001626">
    <property type="entry name" value="ABC_TroCD"/>
</dbReference>
<keyword evidence="5 7" id="KW-0472">Membrane</keyword>
<feature type="transmembrane region" description="Helical" evidence="7">
    <location>
        <begin position="12"/>
        <end position="34"/>
    </location>
</feature>
<dbReference type="SUPFAM" id="SSF81345">
    <property type="entry name" value="ABC transporter involved in vitamin B12 uptake, BtuC"/>
    <property type="match status" value="1"/>
</dbReference>
<dbReference type="Gene3D" id="1.10.3470.10">
    <property type="entry name" value="ABC transporter involved in vitamin B12 uptake, BtuC"/>
    <property type="match status" value="1"/>
</dbReference>
<comment type="caution">
    <text evidence="8">The sequence shown here is derived from an EMBL/GenBank/DDBJ whole genome shotgun (WGS) entry which is preliminary data.</text>
</comment>
<dbReference type="PANTHER" id="PTHR30477">
    <property type="entry name" value="ABC-TRANSPORTER METAL-BINDING PROTEIN"/>
    <property type="match status" value="1"/>
</dbReference>
<dbReference type="Pfam" id="PF00950">
    <property type="entry name" value="ABC-3"/>
    <property type="match status" value="1"/>
</dbReference>
<keyword evidence="3 6" id="KW-0812">Transmembrane</keyword>
<dbReference type="GO" id="GO:0055085">
    <property type="term" value="P:transmembrane transport"/>
    <property type="evidence" value="ECO:0007669"/>
    <property type="project" value="InterPro"/>
</dbReference>
<feature type="transmembrane region" description="Helical" evidence="7">
    <location>
        <begin position="252"/>
        <end position="270"/>
    </location>
</feature>
<dbReference type="EMBL" id="JACHVA010000089">
    <property type="protein sequence ID" value="MBC2602402.1"/>
    <property type="molecule type" value="Genomic_DNA"/>
</dbReference>
<dbReference type="GO" id="GO:0010043">
    <property type="term" value="P:response to zinc ion"/>
    <property type="evidence" value="ECO:0007669"/>
    <property type="project" value="TreeGrafter"/>
</dbReference>
<evidence type="ECO:0000256" key="4">
    <source>
        <dbReference type="ARBA" id="ARBA00022989"/>
    </source>
</evidence>
<gene>
    <name evidence="8" type="ORF">H5P30_11495</name>
</gene>
<feature type="transmembrane region" description="Helical" evidence="7">
    <location>
        <begin position="68"/>
        <end position="87"/>
    </location>
</feature>
<comment type="similarity">
    <text evidence="2 6">Belongs to the ABC-3 integral membrane protein family.</text>
</comment>
<feature type="transmembrane region" description="Helical" evidence="7">
    <location>
        <begin position="224"/>
        <end position="246"/>
    </location>
</feature>
<feature type="transmembrane region" description="Helical" evidence="7">
    <location>
        <begin position="99"/>
        <end position="118"/>
    </location>
</feature>
<keyword evidence="6" id="KW-0813">Transport</keyword>
<dbReference type="Proteomes" id="UP000525652">
    <property type="component" value="Unassembled WGS sequence"/>
</dbReference>
<reference evidence="8 9" key="1">
    <citation type="submission" date="2020-07" db="EMBL/GenBank/DDBJ databases">
        <authorList>
            <person name="Feng X."/>
        </authorList>
    </citation>
    <scope>NUCLEOTIDE SEQUENCE [LARGE SCALE GENOMIC DNA]</scope>
    <source>
        <strain evidence="8 9">JCM14086</strain>
    </source>
</reference>
<comment type="subcellular location">
    <subcellularLocation>
        <location evidence="6">Cell membrane</location>
        <topology evidence="6">Multi-pass membrane protein</topology>
    </subcellularLocation>
    <subcellularLocation>
        <location evidence="1">Membrane</location>
        <topology evidence="1">Multi-pass membrane protein</topology>
    </subcellularLocation>
</comment>
<evidence type="ECO:0000256" key="2">
    <source>
        <dbReference type="ARBA" id="ARBA00008034"/>
    </source>
</evidence>
<dbReference type="AlphaFoldDB" id="A0A7X1AYT3"/>
<evidence type="ECO:0000256" key="3">
    <source>
        <dbReference type="ARBA" id="ARBA00022692"/>
    </source>
</evidence>
<dbReference type="CDD" id="cd06550">
    <property type="entry name" value="TM_ABC_iron-siderophores_like"/>
    <property type="match status" value="1"/>
</dbReference>
<proteinExistence type="inferred from homology"/>
<dbReference type="GO" id="GO:0043190">
    <property type="term" value="C:ATP-binding cassette (ABC) transporter complex"/>
    <property type="evidence" value="ECO:0007669"/>
    <property type="project" value="InterPro"/>
</dbReference>
<accession>A0A7X1AYT3</accession>
<evidence type="ECO:0000256" key="6">
    <source>
        <dbReference type="RuleBase" id="RU003943"/>
    </source>
</evidence>
<name>A0A7X1AYT3_9BACT</name>
<evidence type="ECO:0000256" key="1">
    <source>
        <dbReference type="ARBA" id="ARBA00004141"/>
    </source>
</evidence>
<sequence>MDFFSQPLSFEFIQRAAWTAAVVGFTNGFLSGYVVMRRSALMVGSLSHTLLPGIAVAILIAGLTTATAFIGALISALLVGLVAVFVARTSRIDSHSALAVLYTAAFAGGLLILDQIPTPMELEHWLFGNILALSNPDLWMSFGASAVILITLITLARPLLLFLFEPTIAESQGVPVRRLGYLLTGLVILGLVVSIQAVGCILSVAMLVAPAAAMLQFSKSPQSLIWGGGFLGAIVSVLAVFISYWLDLRVGAVIVLMLGGAVFLAYLFGFRHGALRLLLQRPPAKHS</sequence>
<keyword evidence="9" id="KW-1185">Reference proteome</keyword>
<keyword evidence="4 7" id="KW-1133">Transmembrane helix</keyword>
<evidence type="ECO:0000313" key="9">
    <source>
        <dbReference type="Proteomes" id="UP000525652"/>
    </source>
</evidence>
<feature type="transmembrane region" description="Helical" evidence="7">
    <location>
        <begin position="138"/>
        <end position="164"/>
    </location>
</feature>